<dbReference type="InterPro" id="IPR002223">
    <property type="entry name" value="Kunitz_BPTI"/>
</dbReference>
<feature type="compositionally biased region" description="Basic and acidic residues" evidence="4">
    <location>
        <begin position="205"/>
        <end position="217"/>
    </location>
</feature>
<evidence type="ECO:0000256" key="1">
    <source>
        <dbReference type="ARBA" id="ARBA00022690"/>
    </source>
</evidence>
<dbReference type="GeneID" id="107698374"/>
<feature type="domain" description="BPTI/Kunitz inhibitor" evidence="7">
    <location>
        <begin position="99"/>
        <end position="149"/>
    </location>
</feature>
<dbReference type="PANTHER" id="PTHR10083">
    <property type="entry name" value="KUNITZ-TYPE PROTEASE INHIBITOR-RELATED"/>
    <property type="match status" value="1"/>
</dbReference>
<evidence type="ECO:0000313" key="9">
    <source>
        <dbReference type="Proteomes" id="UP000472260"/>
    </source>
</evidence>
<keyword evidence="9" id="KW-1185">Reference proteome</keyword>
<dbReference type="InterPro" id="IPR036880">
    <property type="entry name" value="Kunitz_BPTI_sf"/>
</dbReference>
<dbReference type="InterPro" id="IPR050098">
    <property type="entry name" value="TFPI/VKTCI-like"/>
</dbReference>
<evidence type="ECO:0000313" key="8">
    <source>
        <dbReference type="Ensembl" id="ENSSANP00000043337.1"/>
    </source>
</evidence>
<dbReference type="SMART" id="SM00131">
    <property type="entry name" value="KU"/>
    <property type="match status" value="2"/>
</dbReference>
<feature type="signal peptide" evidence="6">
    <location>
        <begin position="1"/>
        <end position="23"/>
    </location>
</feature>
<evidence type="ECO:0000256" key="6">
    <source>
        <dbReference type="SAM" id="SignalP"/>
    </source>
</evidence>
<gene>
    <name evidence="8" type="primary">si:dkeyp-73b11.8</name>
</gene>
<feature type="transmembrane region" description="Helical" evidence="5">
    <location>
        <begin position="170"/>
        <end position="192"/>
    </location>
</feature>
<feature type="chain" id="PRO_5025460319" evidence="6">
    <location>
        <begin position="24"/>
        <end position="236"/>
    </location>
</feature>
<evidence type="ECO:0000259" key="7">
    <source>
        <dbReference type="PROSITE" id="PS50279"/>
    </source>
</evidence>
<dbReference type="Ensembl" id="ENSSANT00000046117.1">
    <property type="protein sequence ID" value="ENSSANP00000043337.1"/>
    <property type="gene ID" value="ENSSANG00000021960.1"/>
</dbReference>
<keyword evidence="1" id="KW-0646">Protease inhibitor</keyword>
<dbReference type="FunFam" id="4.10.410.10:FF:000027">
    <property type="entry name" value="Si:dkeyp-73b11.8"/>
    <property type="match status" value="1"/>
</dbReference>
<dbReference type="PROSITE" id="PS50279">
    <property type="entry name" value="BPTI_KUNITZ_2"/>
    <property type="match status" value="2"/>
</dbReference>
<dbReference type="PROSITE" id="PS00280">
    <property type="entry name" value="BPTI_KUNITZ_1"/>
    <property type="match status" value="1"/>
</dbReference>
<dbReference type="GO" id="GO:0004867">
    <property type="term" value="F:serine-type endopeptidase inhibitor activity"/>
    <property type="evidence" value="ECO:0007669"/>
    <property type="project" value="UniProtKB-KW"/>
</dbReference>
<organism evidence="8 9">
    <name type="scientific">Sinocyclocheilus anshuiensis</name>
    <dbReference type="NCBI Taxonomy" id="1608454"/>
    <lineage>
        <taxon>Eukaryota</taxon>
        <taxon>Metazoa</taxon>
        <taxon>Chordata</taxon>
        <taxon>Craniata</taxon>
        <taxon>Vertebrata</taxon>
        <taxon>Euteleostomi</taxon>
        <taxon>Actinopterygii</taxon>
        <taxon>Neopterygii</taxon>
        <taxon>Teleostei</taxon>
        <taxon>Ostariophysi</taxon>
        <taxon>Cypriniformes</taxon>
        <taxon>Cyprinidae</taxon>
        <taxon>Cyprininae</taxon>
        <taxon>Sinocyclocheilus</taxon>
    </lineage>
</organism>
<keyword evidence="5" id="KW-0472">Membrane</keyword>
<evidence type="ECO:0000256" key="2">
    <source>
        <dbReference type="ARBA" id="ARBA00022900"/>
    </source>
</evidence>
<dbReference type="KEGG" id="sanh:107698374"/>
<dbReference type="PRINTS" id="PR00759">
    <property type="entry name" value="BASICPTASE"/>
</dbReference>
<dbReference type="InterPro" id="IPR020901">
    <property type="entry name" value="Prtase_inh_Kunz-CS"/>
</dbReference>
<dbReference type="CDD" id="cd22593">
    <property type="entry name" value="Kunitz_conkunitzin"/>
    <property type="match status" value="1"/>
</dbReference>
<accession>A0A671ND20</accession>
<reference evidence="8" key="1">
    <citation type="submission" date="2025-08" db="UniProtKB">
        <authorList>
            <consortium name="Ensembl"/>
        </authorList>
    </citation>
    <scope>IDENTIFICATION</scope>
</reference>
<proteinExistence type="predicted"/>
<keyword evidence="2" id="KW-0722">Serine protease inhibitor</keyword>
<evidence type="ECO:0000256" key="4">
    <source>
        <dbReference type="SAM" id="MobiDB-lite"/>
    </source>
</evidence>
<dbReference type="Pfam" id="PF00014">
    <property type="entry name" value="Kunitz_BPTI"/>
    <property type="match status" value="2"/>
</dbReference>
<dbReference type="Proteomes" id="UP000472260">
    <property type="component" value="Unassembled WGS sequence"/>
</dbReference>
<dbReference type="Gene3D" id="4.10.410.10">
    <property type="entry name" value="Pancreatic trypsin inhibitor Kunitz domain"/>
    <property type="match status" value="2"/>
</dbReference>
<feature type="region of interest" description="Disordered" evidence="4">
    <location>
        <begin position="197"/>
        <end position="236"/>
    </location>
</feature>
<dbReference type="SUPFAM" id="SSF57362">
    <property type="entry name" value="BPTI-like"/>
    <property type="match status" value="2"/>
</dbReference>
<protein>
    <submittedName>
        <fullName evidence="8">Kunitz-type U19-barytoxin-Tl1a-like</fullName>
    </submittedName>
</protein>
<keyword evidence="6" id="KW-0732">Signal</keyword>
<dbReference type="CDD" id="cd00109">
    <property type="entry name" value="Kunitz-type"/>
    <property type="match status" value="1"/>
</dbReference>
<name>A0A671ND20_9TELE</name>
<evidence type="ECO:0000256" key="5">
    <source>
        <dbReference type="SAM" id="Phobius"/>
    </source>
</evidence>
<dbReference type="PANTHER" id="PTHR10083:SF328">
    <property type="entry name" value="TISSUE FACTOR PATHWAY INHIBITOR"/>
    <property type="match status" value="1"/>
</dbReference>
<dbReference type="AlphaFoldDB" id="A0A671ND20"/>
<evidence type="ECO:0000256" key="3">
    <source>
        <dbReference type="ARBA" id="ARBA00023157"/>
    </source>
</evidence>
<feature type="domain" description="BPTI/Kunitz inhibitor" evidence="7">
    <location>
        <begin position="31"/>
        <end position="83"/>
    </location>
</feature>
<keyword evidence="5" id="KW-1133">Transmembrane helix</keyword>
<dbReference type="OrthoDB" id="4473401at2759"/>
<keyword evidence="3" id="KW-1015">Disulfide bond</keyword>
<reference evidence="8" key="2">
    <citation type="submission" date="2025-09" db="UniProtKB">
        <authorList>
            <consortium name="Ensembl"/>
        </authorList>
    </citation>
    <scope>IDENTIFICATION</scope>
</reference>
<sequence length="236" mass="26196">MWFTMRELGIILFIFALNHNIQAQTTKSETCSLTPDAGTGPESDVRVYMYYDAEKDNCYPFRYSGSGGNANRFITEKQCMRNCSHRAEALFPMDARQVCTLPKKPGECFGHYLRYYYSPEHHTCKSFYWTGCVGNGNRFLTLNWCNATCYNAADQGLEDHSGESDVPVGIILGVVFGLIGAVIFIVVIVFAVKNKPSSKKHGKKDGKSAEQPLKEQSIEMGGGEAQPATLEVSTIS</sequence>
<dbReference type="GO" id="GO:0005615">
    <property type="term" value="C:extracellular space"/>
    <property type="evidence" value="ECO:0007669"/>
    <property type="project" value="TreeGrafter"/>
</dbReference>
<keyword evidence="5" id="KW-0812">Transmembrane</keyword>